<dbReference type="FunFam" id="3.40.630.10:FF:000018">
    <property type="entry name" value="Aminoacyl-histidine dipeptidase PepD"/>
    <property type="match status" value="1"/>
</dbReference>
<evidence type="ECO:0000256" key="9">
    <source>
        <dbReference type="ARBA" id="ARBA00036421"/>
    </source>
</evidence>
<dbReference type="Gene3D" id="3.40.630.10">
    <property type="entry name" value="Zn peptidases"/>
    <property type="match status" value="2"/>
</dbReference>
<keyword evidence="6" id="KW-0862">Zinc</keyword>
<evidence type="ECO:0000256" key="12">
    <source>
        <dbReference type="ARBA" id="ARBA00061423"/>
    </source>
</evidence>
<feature type="domain" description="Peptidase M20 dimerisation" evidence="18">
    <location>
        <begin position="207"/>
        <end position="267"/>
    </location>
</feature>
<dbReference type="FunFam" id="3.40.630.10:FF:000015">
    <property type="entry name" value="Aminoacyl-histidine dipeptidase PepD"/>
    <property type="match status" value="1"/>
</dbReference>
<organism evidence="19 20">
    <name type="scientific">Bianquea renquensis</name>
    <dbReference type="NCBI Taxonomy" id="2763661"/>
    <lineage>
        <taxon>Bacteria</taxon>
        <taxon>Bacillati</taxon>
        <taxon>Bacillota</taxon>
        <taxon>Clostridia</taxon>
        <taxon>Eubacteriales</taxon>
        <taxon>Bianqueaceae</taxon>
        <taxon>Bianquea</taxon>
    </lineage>
</organism>
<dbReference type="InterPro" id="IPR002933">
    <property type="entry name" value="Peptidase_M20"/>
</dbReference>
<dbReference type="Pfam" id="PF01546">
    <property type="entry name" value="Peptidase_M20"/>
    <property type="match status" value="1"/>
</dbReference>
<evidence type="ECO:0000256" key="10">
    <source>
        <dbReference type="ARBA" id="ARBA00038976"/>
    </source>
</evidence>
<sequence>MFEDIQYKEIFQFFQEISQIPHGSGNEEELSNYVKAFAEGLSLEVYQDAAYNLLIRKPGSAGREAEPSLLIQGHLDMVCEKDHGSPHNFETDPIALKLDGDWLFADRTTLGGDDGIAVAYAMALMSDTTHSLPPLEILLTTGEETGLLGANYFDTSQIRSKRMINLDSEKEGTVLISSAGGAKLQFHTRLTRSVQPDGYIPVTVRIYGLKGGHSGEDINKKRGNANKLMSRYLFGWYNHCPNTRLVSIDGGVKDNAIPRECTAKLWVPGDLSEEVERGCWWFGEDLAKEFGGTDSQAKIALEWADIARDPEGWSLEPCSNEDTGRILSFLNLAPDGVQNMSHVIEGLVETSCNLGILRTDEDIWTGVVSLRGSQRDQLLAMKEKFYILSGMNQIEMQVFSEYPGWEYREESALRQRYCAVYQRLFGKEAGMEAIHAGLECGIFAKAIPDLDIISIGPDIVDIHSPSERMSVSSVQRTWELLLAMLEQEESATVVERT</sequence>
<keyword evidence="4" id="KW-0479">Metal-binding</keyword>
<comment type="cofactor">
    <cofactor evidence="1">
        <name>Co(2+)</name>
        <dbReference type="ChEBI" id="CHEBI:48828"/>
    </cofactor>
</comment>
<comment type="caution">
    <text evidence="19">The sequence shown here is derived from an EMBL/GenBank/DDBJ whole genome shotgun (WGS) entry which is preliminary data.</text>
</comment>
<keyword evidence="3" id="KW-0645">Protease</keyword>
<dbReference type="PIRSF" id="PIRSF016599">
    <property type="entry name" value="Xaa-His_dipept"/>
    <property type="match status" value="1"/>
</dbReference>
<evidence type="ECO:0000256" key="6">
    <source>
        <dbReference type="ARBA" id="ARBA00022833"/>
    </source>
</evidence>
<dbReference type="PRINTS" id="PR00934">
    <property type="entry name" value="XHISDIPTASE"/>
</dbReference>
<proteinExistence type="inferred from homology"/>
<evidence type="ECO:0000313" key="20">
    <source>
        <dbReference type="Proteomes" id="UP000657006"/>
    </source>
</evidence>
<evidence type="ECO:0000256" key="14">
    <source>
        <dbReference type="ARBA" id="ARBA00075285"/>
    </source>
</evidence>
<dbReference type="PANTHER" id="PTHR43501">
    <property type="entry name" value="CYTOSOL NON-SPECIFIC DIPEPTIDASE"/>
    <property type="match status" value="1"/>
</dbReference>
<comment type="cofactor">
    <cofactor evidence="2">
        <name>Zn(2+)</name>
        <dbReference type="ChEBI" id="CHEBI:29105"/>
    </cofactor>
</comment>
<evidence type="ECO:0000256" key="13">
    <source>
        <dbReference type="ARBA" id="ARBA00071271"/>
    </source>
</evidence>
<keyword evidence="7" id="KW-0482">Metalloprotease</keyword>
<evidence type="ECO:0000256" key="3">
    <source>
        <dbReference type="ARBA" id="ARBA00022670"/>
    </source>
</evidence>
<evidence type="ECO:0000256" key="5">
    <source>
        <dbReference type="ARBA" id="ARBA00022801"/>
    </source>
</evidence>
<comment type="catalytic activity">
    <reaction evidence="9">
        <text>Hydrolysis of dipeptides, preferentially hydrophobic dipeptides including prolyl amino acids.</text>
        <dbReference type="EC" id="3.4.13.18"/>
    </reaction>
</comment>
<dbReference type="EC" id="3.4.13.18" evidence="10"/>
<evidence type="ECO:0000313" key="19">
    <source>
        <dbReference type="EMBL" id="MBC8543233.1"/>
    </source>
</evidence>
<evidence type="ECO:0000256" key="17">
    <source>
        <dbReference type="ARBA" id="ARBA00078074"/>
    </source>
</evidence>
<gene>
    <name evidence="19" type="ORF">H8730_06720</name>
</gene>
<accession>A0A926DQA9</accession>
<reference evidence="19" key="1">
    <citation type="submission" date="2020-08" db="EMBL/GenBank/DDBJ databases">
        <title>Genome public.</title>
        <authorList>
            <person name="Liu C."/>
            <person name="Sun Q."/>
        </authorList>
    </citation>
    <scope>NUCLEOTIDE SEQUENCE</scope>
    <source>
        <strain evidence="19">NSJ-32</strain>
    </source>
</reference>
<evidence type="ECO:0000256" key="11">
    <source>
        <dbReference type="ARBA" id="ARBA00044252"/>
    </source>
</evidence>
<keyword evidence="8" id="KW-0170">Cobalt</keyword>
<dbReference type="PANTHER" id="PTHR43501:SF1">
    <property type="entry name" value="CYTOSOL NON-SPECIFIC DIPEPTIDASE"/>
    <property type="match status" value="1"/>
</dbReference>
<dbReference type="GO" id="GO:0070573">
    <property type="term" value="F:metallodipeptidase activity"/>
    <property type="evidence" value="ECO:0007669"/>
    <property type="project" value="TreeGrafter"/>
</dbReference>
<dbReference type="SUPFAM" id="SSF53187">
    <property type="entry name" value="Zn-dependent exopeptidases"/>
    <property type="match status" value="1"/>
</dbReference>
<dbReference type="GO" id="GO:0046872">
    <property type="term" value="F:metal ion binding"/>
    <property type="evidence" value="ECO:0007669"/>
    <property type="project" value="UniProtKB-KW"/>
</dbReference>
<dbReference type="GO" id="GO:0006508">
    <property type="term" value="P:proteolysis"/>
    <property type="evidence" value="ECO:0007669"/>
    <property type="project" value="UniProtKB-KW"/>
</dbReference>
<dbReference type="InterPro" id="IPR001160">
    <property type="entry name" value="Peptidase_M20C"/>
</dbReference>
<evidence type="ECO:0000256" key="15">
    <source>
        <dbReference type="ARBA" id="ARBA00076004"/>
    </source>
</evidence>
<evidence type="ECO:0000256" key="7">
    <source>
        <dbReference type="ARBA" id="ARBA00023049"/>
    </source>
</evidence>
<dbReference type="NCBIfam" id="TIGR01893">
    <property type="entry name" value="aa-his-dipept"/>
    <property type="match status" value="1"/>
</dbReference>
<dbReference type="Pfam" id="PF07687">
    <property type="entry name" value="M20_dimer"/>
    <property type="match status" value="1"/>
</dbReference>
<dbReference type="AlphaFoldDB" id="A0A926DQA9"/>
<evidence type="ECO:0000256" key="8">
    <source>
        <dbReference type="ARBA" id="ARBA00023285"/>
    </source>
</evidence>
<evidence type="ECO:0000256" key="4">
    <source>
        <dbReference type="ARBA" id="ARBA00022723"/>
    </source>
</evidence>
<comment type="similarity">
    <text evidence="12">Belongs to the peptidase M20C family.</text>
</comment>
<dbReference type="RefSeq" id="WP_177714860.1">
    <property type="nucleotide sequence ID" value="NZ_JACRSQ010000007.1"/>
</dbReference>
<dbReference type="Proteomes" id="UP000657006">
    <property type="component" value="Unassembled WGS sequence"/>
</dbReference>
<evidence type="ECO:0000256" key="1">
    <source>
        <dbReference type="ARBA" id="ARBA00001941"/>
    </source>
</evidence>
<dbReference type="CDD" id="cd03890">
    <property type="entry name" value="M20_pepD"/>
    <property type="match status" value="1"/>
</dbReference>
<evidence type="ECO:0000256" key="2">
    <source>
        <dbReference type="ARBA" id="ARBA00001947"/>
    </source>
</evidence>
<keyword evidence="20" id="KW-1185">Reference proteome</keyword>
<name>A0A926DQA9_9FIRM</name>
<evidence type="ECO:0000256" key="16">
    <source>
        <dbReference type="ARBA" id="ARBA00077688"/>
    </source>
</evidence>
<protein>
    <recommendedName>
        <fullName evidence="13">Cytosol non-specific dipeptidase</fullName>
        <ecNumber evidence="10">3.4.13.18</ecNumber>
    </recommendedName>
    <alternativeName>
        <fullName evidence="16">Aminoacyl-histidine dipeptidase</fullName>
    </alternativeName>
    <alternativeName>
        <fullName evidence="15">Beta-alanyl-histidine dipeptidase</fullName>
    </alternativeName>
    <alternativeName>
        <fullName evidence="14">Carnosinase</fullName>
    </alternativeName>
    <alternativeName>
        <fullName evidence="11">Peptidase D</fullName>
    </alternativeName>
    <alternativeName>
        <fullName evidence="17">Xaa-His dipeptidase</fullName>
    </alternativeName>
</protein>
<keyword evidence="5" id="KW-0378">Hydrolase</keyword>
<evidence type="ECO:0000259" key="18">
    <source>
        <dbReference type="Pfam" id="PF07687"/>
    </source>
</evidence>
<dbReference type="EMBL" id="JACRSQ010000007">
    <property type="protein sequence ID" value="MBC8543233.1"/>
    <property type="molecule type" value="Genomic_DNA"/>
</dbReference>
<dbReference type="GO" id="GO:0005829">
    <property type="term" value="C:cytosol"/>
    <property type="evidence" value="ECO:0007669"/>
    <property type="project" value="TreeGrafter"/>
</dbReference>
<dbReference type="InterPro" id="IPR011650">
    <property type="entry name" value="Peptidase_M20_dimer"/>
</dbReference>